<dbReference type="Proteomes" id="UP000054630">
    <property type="component" value="Unassembled WGS sequence"/>
</dbReference>
<comment type="caution">
    <text evidence="12">The sequence shown here is derived from an EMBL/GenBank/DDBJ whole genome shotgun (WGS) entry which is preliminary data.</text>
</comment>
<proteinExistence type="inferred from homology"/>
<evidence type="ECO:0000256" key="2">
    <source>
        <dbReference type="ARBA" id="ARBA00004586"/>
    </source>
</evidence>
<dbReference type="InterPro" id="IPR036396">
    <property type="entry name" value="Cyt_P450_sf"/>
</dbReference>
<keyword evidence="4 9" id="KW-0349">Heme</keyword>
<evidence type="ECO:0000256" key="1">
    <source>
        <dbReference type="ARBA" id="ARBA00001971"/>
    </source>
</evidence>
<keyword evidence="11" id="KW-0812">Transmembrane</keyword>
<dbReference type="AlphaFoldDB" id="A0A0V0SML7"/>
<dbReference type="STRING" id="6336.A0A0V0SML7"/>
<dbReference type="GO" id="GO:0004497">
    <property type="term" value="F:monooxygenase activity"/>
    <property type="evidence" value="ECO:0007669"/>
    <property type="project" value="UniProtKB-KW"/>
</dbReference>
<evidence type="ECO:0000256" key="11">
    <source>
        <dbReference type="SAM" id="Phobius"/>
    </source>
</evidence>
<reference evidence="12 13" key="1">
    <citation type="submission" date="2015-01" db="EMBL/GenBank/DDBJ databases">
        <title>Evolution of Trichinella species and genotypes.</title>
        <authorList>
            <person name="Korhonen P.K."/>
            <person name="Edoardo P."/>
            <person name="Giuseppe L.R."/>
            <person name="Gasser R.B."/>
        </authorList>
    </citation>
    <scope>NUCLEOTIDE SEQUENCE [LARGE SCALE GENOMIC DNA]</scope>
    <source>
        <strain evidence="12">ISS37</strain>
    </source>
</reference>
<dbReference type="SUPFAM" id="SSF48264">
    <property type="entry name" value="Cytochrome P450"/>
    <property type="match status" value="1"/>
</dbReference>
<dbReference type="Gene3D" id="1.10.630.10">
    <property type="entry name" value="Cytochrome P450"/>
    <property type="match status" value="1"/>
</dbReference>
<dbReference type="InterPro" id="IPR002401">
    <property type="entry name" value="Cyt_P450_E_grp-I"/>
</dbReference>
<dbReference type="PANTHER" id="PTHR24291:SF189">
    <property type="entry name" value="CYTOCHROME P450 4C3-RELATED"/>
    <property type="match status" value="1"/>
</dbReference>
<keyword evidence="11" id="KW-1133">Transmembrane helix</keyword>
<dbReference type="OrthoDB" id="1470350at2759"/>
<comment type="cofactor">
    <cofactor evidence="1 9">
        <name>heme</name>
        <dbReference type="ChEBI" id="CHEBI:30413"/>
    </cofactor>
</comment>
<dbReference type="PRINTS" id="PR00385">
    <property type="entry name" value="P450"/>
</dbReference>
<dbReference type="GO" id="GO:0005789">
    <property type="term" value="C:endoplasmic reticulum membrane"/>
    <property type="evidence" value="ECO:0007669"/>
    <property type="project" value="UniProtKB-SubCell"/>
</dbReference>
<evidence type="ECO:0000256" key="10">
    <source>
        <dbReference type="RuleBase" id="RU000461"/>
    </source>
</evidence>
<sequence>MLYCVARRWVVWKKRFVIKLIKLKFVDQVEILPKSEQGDDFAYVIKLGQMIPWAGGQKAVRRILIQHLPVDRCFFHFSIVRSFNNNNNNNKPQFAASQSALAKYPKKHWEMGAVAVAVVATGIITALICWMLKLRKLTALVDRFPGPRYFPILGNIPYFKKDPTEFFEQTIGTAYAYNNPRIFRVWMFWYPFFVVSGAEEAEVLLSSTKHINKGMEYRMLHPWMGLGLLTSDAFKWRPRRKLLTPSFHYDILKDFIEVFNQQSKIMLKKLSDSLDISNEGFNMYQYITLCALDIICETAMGRHVNAQKNSDSDYVRAIYKLNRIIHERQKKPHLWPNIIFRLFGEGKEQEECLKILHSFTWKVIQERREEVKQLGGWAKVLDRQMTDFEMTSQKRRLAFLDLLLQIAEQGKLTDQDIREEVDTFMFEVESKEITDSDVRTGGHDTTSAGMNWALHLLGCNPAIQAKVHEELDSIFSDDDRDATFEDVKNMTYLECCLKEALRLFPSVPLFARFINEDFDIGGLTIPSGSEVIVSPYGVHRDPRHWPDPEIFDPDRFLPKNANGRHPFAYLPFSAGSRNCIGQRFALMEEKVVVSWILRYFEVTSVQRRDQIFPKAELIIRPTETILIKLKRRQPLSFA</sequence>
<gene>
    <name evidence="12" type="primary">CYP4V2</name>
    <name evidence="12" type="ORF">T07_9910</name>
</gene>
<evidence type="ECO:0000313" key="13">
    <source>
        <dbReference type="Proteomes" id="UP000054630"/>
    </source>
</evidence>
<evidence type="ECO:0000256" key="6">
    <source>
        <dbReference type="ARBA" id="ARBA00023004"/>
    </source>
</evidence>
<keyword evidence="5" id="KW-0256">Endoplasmic reticulum</keyword>
<evidence type="ECO:0000256" key="7">
    <source>
        <dbReference type="ARBA" id="ARBA00023033"/>
    </source>
</evidence>
<evidence type="ECO:0000313" key="12">
    <source>
        <dbReference type="EMBL" id="KRX27946.1"/>
    </source>
</evidence>
<keyword evidence="6 9" id="KW-0408">Iron</keyword>
<dbReference type="PANTHER" id="PTHR24291">
    <property type="entry name" value="CYTOCHROME P450 FAMILY 4"/>
    <property type="match status" value="1"/>
</dbReference>
<comment type="subcellular location">
    <subcellularLocation>
        <location evidence="2">Endoplasmic reticulum membrane</location>
    </subcellularLocation>
</comment>
<organism evidence="12 13">
    <name type="scientific">Trichinella nelsoni</name>
    <dbReference type="NCBI Taxonomy" id="6336"/>
    <lineage>
        <taxon>Eukaryota</taxon>
        <taxon>Metazoa</taxon>
        <taxon>Ecdysozoa</taxon>
        <taxon>Nematoda</taxon>
        <taxon>Enoplea</taxon>
        <taxon>Dorylaimia</taxon>
        <taxon>Trichinellida</taxon>
        <taxon>Trichinellidae</taxon>
        <taxon>Trichinella</taxon>
    </lineage>
</organism>
<dbReference type="Pfam" id="PF00067">
    <property type="entry name" value="p450"/>
    <property type="match status" value="1"/>
</dbReference>
<keyword evidence="7 10" id="KW-0503">Monooxygenase</keyword>
<keyword evidence="8 11" id="KW-0472">Membrane</keyword>
<evidence type="ECO:0000256" key="5">
    <source>
        <dbReference type="ARBA" id="ARBA00022824"/>
    </source>
</evidence>
<protein>
    <submittedName>
        <fullName evidence="12">Cytochrome P450 4V2</fullName>
    </submittedName>
</protein>
<keyword evidence="13" id="KW-1185">Reference proteome</keyword>
<dbReference type="PRINTS" id="PR00463">
    <property type="entry name" value="EP450I"/>
</dbReference>
<feature type="transmembrane region" description="Helical" evidence="11">
    <location>
        <begin position="113"/>
        <end position="133"/>
    </location>
</feature>
<dbReference type="GO" id="GO:0020037">
    <property type="term" value="F:heme binding"/>
    <property type="evidence" value="ECO:0007669"/>
    <property type="project" value="InterPro"/>
</dbReference>
<dbReference type="GO" id="GO:0016705">
    <property type="term" value="F:oxidoreductase activity, acting on paired donors, with incorporation or reduction of molecular oxygen"/>
    <property type="evidence" value="ECO:0007669"/>
    <property type="project" value="InterPro"/>
</dbReference>
<dbReference type="GO" id="GO:0005506">
    <property type="term" value="F:iron ion binding"/>
    <property type="evidence" value="ECO:0007669"/>
    <property type="project" value="InterPro"/>
</dbReference>
<evidence type="ECO:0000256" key="4">
    <source>
        <dbReference type="ARBA" id="ARBA00022617"/>
    </source>
</evidence>
<dbReference type="InterPro" id="IPR017972">
    <property type="entry name" value="Cyt_P450_CS"/>
</dbReference>
<comment type="similarity">
    <text evidence="3 10">Belongs to the cytochrome P450 family.</text>
</comment>
<evidence type="ECO:0000256" key="3">
    <source>
        <dbReference type="ARBA" id="ARBA00010617"/>
    </source>
</evidence>
<dbReference type="EMBL" id="JYDL01000001">
    <property type="protein sequence ID" value="KRX27946.1"/>
    <property type="molecule type" value="Genomic_DNA"/>
</dbReference>
<evidence type="ECO:0000256" key="9">
    <source>
        <dbReference type="PIRSR" id="PIRSR602401-1"/>
    </source>
</evidence>
<keyword evidence="9 10" id="KW-0479">Metal-binding</keyword>
<evidence type="ECO:0000256" key="8">
    <source>
        <dbReference type="ARBA" id="ARBA00023136"/>
    </source>
</evidence>
<accession>A0A0V0SML7</accession>
<name>A0A0V0SML7_9BILA</name>
<feature type="binding site" description="axial binding residue" evidence="9">
    <location>
        <position position="579"/>
    </location>
    <ligand>
        <name>heme</name>
        <dbReference type="ChEBI" id="CHEBI:30413"/>
    </ligand>
    <ligandPart>
        <name>Fe</name>
        <dbReference type="ChEBI" id="CHEBI:18248"/>
    </ligandPart>
</feature>
<keyword evidence="10" id="KW-0560">Oxidoreductase</keyword>
<dbReference type="PROSITE" id="PS00086">
    <property type="entry name" value="CYTOCHROME_P450"/>
    <property type="match status" value="1"/>
</dbReference>
<dbReference type="InterPro" id="IPR001128">
    <property type="entry name" value="Cyt_P450"/>
</dbReference>
<dbReference type="InterPro" id="IPR050196">
    <property type="entry name" value="Cytochrome_P450_Monoox"/>
</dbReference>